<dbReference type="GO" id="GO:0030163">
    <property type="term" value="P:protein catabolic process"/>
    <property type="evidence" value="ECO:0007669"/>
    <property type="project" value="UniProtKB-UniRule"/>
</dbReference>
<dbReference type="AlphaFoldDB" id="A0A356LLB9"/>
<dbReference type="FunFam" id="3.30.70.3550:FF:000001">
    <property type="entry name" value="Leucyl/phenylalanyl-tRNA--protein transferase"/>
    <property type="match status" value="1"/>
</dbReference>
<evidence type="ECO:0000256" key="10">
    <source>
        <dbReference type="ARBA" id="ARBA00066767"/>
    </source>
</evidence>
<evidence type="ECO:0000256" key="13">
    <source>
        <dbReference type="ARBA" id="ARBA00077165"/>
    </source>
</evidence>
<comment type="caution">
    <text evidence="16">The sequence shown here is derived from an EMBL/GenBank/DDBJ whole genome shotgun (WGS) entry which is preliminary data.</text>
</comment>
<accession>A0A356LLB9</accession>
<comment type="function">
    <text evidence="8 15">Functions in the N-end rule pathway of protein degradation where it conjugates Leu, Phe and, less efficiently, Met from aminoacyl-tRNAs to the N-termini of proteins containing an N-terminal arginine or lysine.</text>
</comment>
<evidence type="ECO:0000256" key="15">
    <source>
        <dbReference type="HAMAP-Rule" id="MF_00688"/>
    </source>
</evidence>
<dbReference type="SUPFAM" id="SSF55729">
    <property type="entry name" value="Acyl-CoA N-acyltransferases (Nat)"/>
    <property type="match status" value="1"/>
</dbReference>
<name>A0A356LLB9_9BURK</name>
<keyword evidence="3 15" id="KW-0808">Transferase</keyword>
<dbReference type="EMBL" id="DOEK01000042">
    <property type="protein sequence ID" value="HBP31692.1"/>
    <property type="molecule type" value="Genomic_DNA"/>
</dbReference>
<evidence type="ECO:0000313" key="17">
    <source>
        <dbReference type="Proteomes" id="UP000264036"/>
    </source>
</evidence>
<comment type="catalytic activity">
    <reaction evidence="5 15">
        <text>L-phenylalanyl-tRNA(Phe) + an N-terminal L-alpha-aminoacyl-[protein] = an N-terminal L-phenylalanyl-L-alpha-aminoacyl-[protein] + tRNA(Phe)</text>
        <dbReference type="Rhea" id="RHEA:43632"/>
        <dbReference type="Rhea" id="RHEA-COMP:9668"/>
        <dbReference type="Rhea" id="RHEA-COMP:9699"/>
        <dbReference type="Rhea" id="RHEA-COMP:10636"/>
        <dbReference type="Rhea" id="RHEA-COMP:10637"/>
        <dbReference type="ChEBI" id="CHEBI:78442"/>
        <dbReference type="ChEBI" id="CHEBI:78531"/>
        <dbReference type="ChEBI" id="CHEBI:78597"/>
        <dbReference type="ChEBI" id="CHEBI:83561"/>
        <dbReference type="EC" id="2.3.2.6"/>
    </reaction>
</comment>
<evidence type="ECO:0000256" key="6">
    <source>
        <dbReference type="ARBA" id="ARBA00050652"/>
    </source>
</evidence>
<dbReference type="HAMAP" id="MF_00688">
    <property type="entry name" value="Leu_Phe_trans"/>
    <property type="match status" value="1"/>
</dbReference>
<reference evidence="16 17" key="1">
    <citation type="journal article" date="2018" name="Nat. Biotechnol.">
        <title>A standardized bacterial taxonomy based on genome phylogeny substantially revises the tree of life.</title>
        <authorList>
            <person name="Parks D.H."/>
            <person name="Chuvochina M."/>
            <person name="Waite D.W."/>
            <person name="Rinke C."/>
            <person name="Skarshewski A."/>
            <person name="Chaumeil P.A."/>
            <person name="Hugenholtz P."/>
        </authorList>
    </citation>
    <scope>NUCLEOTIDE SEQUENCE [LARGE SCALE GENOMIC DNA]</scope>
    <source>
        <strain evidence="16">UBA10707</strain>
    </source>
</reference>
<evidence type="ECO:0000256" key="3">
    <source>
        <dbReference type="ARBA" id="ARBA00022679"/>
    </source>
</evidence>
<dbReference type="PANTHER" id="PTHR30098">
    <property type="entry name" value="LEUCYL/PHENYLALANYL-TRNA--PROTEIN TRANSFERASE"/>
    <property type="match status" value="1"/>
</dbReference>
<comment type="similarity">
    <text evidence="9 15">Belongs to the L/F-transferase family.</text>
</comment>
<comment type="catalytic activity">
    <reaction evidence="7 15">
        <text>N-terminal L-lysyl-[protein] + L-leucyl-tRNA(Leu) = N-terminal L-leucyl-L-lysyl-[protein] + tRNA(Leu) + H(+)</text>
        <dbReference type="Rhea" id="RHEA:12340"/>
        <dbReference type="Rhea" id="RHEA-COMP:9613"/>
        <dbReference type="Rhea" id="RHEA-COMP:9622"/>
        <dbReference type="Rhea" id="RHEA-COMP:12670"/>
        <dbReference type="Rhea" id="RHEA-COMP:12671"/>
        <dbReference type="ChEBI" id="CHEBI:15378"/>
        <dbReference type="ChEBI" id="CHEBI:65249"/>
        <dbReference type="ChEBI" id="CHEBI:78442"/>
        <dbReference type="ChEBI" id="CHEBI:78494"/>
        <dbReference type="ChEBI" id="CHEBI:133043"/>
        <dbReference type="EC" id="2.3.2.6"/>
    </reaction>
</comment>
<evidence type="ECO:0000256" key="14">
    <source>
        <dbReference type="ARBA" id="ARBA00083640"/>
    </source>
</evidence>
<keyword evidence="4 15" id="KW-0012">Acyltransferase</keyword>
<dbReference type="Proteomes" id="UP000264036">
    <property type="component" value="Unassembled WGS sequence"/>
</dbReference>
<dbReference type="InterPro" id="IPR042221">
    <property type="entry name" value="Leu/Phe-tRNA_Trfase_N"/>
</dbReference>
<gene>
    <name evidence="15" type="primary">aat</name>
    <name evidence="16" type="ORF">DD666_20050</name>
</gene>
<dbReference type="NCBIfam" id="TIGR00667">
    <property type="entry name" value="aat"/>
    <property type="match status" value="1"/>
</dbReference>
<dbReference type="Gene3D" id="3.30.70.3550">
    <property type="entry name" value="Leucyl/phenylalanyl-tRNA-protein transferase, N-terminal domain"/>
    <property type="match status" value="1"/>
</dbReference>
<comment type="catalytic activity">
    <reaction evidence="6 15">
        <text>N-terminal L-arginyl-[protein] + L-leucyl-tRNA(Leu) = N-terminal L-leucyl-L-arginyl-[protein] + tRNA(Leu) + H(+)</text>
        <dbReference type="Rhea" id="RHEA:50416"/>
        <dbReference type="Rhea" id="RHEA-COMP:9613"/>
        <dbReference type="Rhea" id="RHEA-COMP:9622"/>
        <dbReference type="Rhea" id="RHEA-COMP:12672"/>
        <dbReference type="Rhea" id="RHEA-COMP:12673"/>
        <dbReference type="ChEBI" id="CHEBI:15378"/>
        <dbReference type="ChEBI" id="CHEBI:64719"/>
        <dbReference type="ChEBI" id="CHEBI:78442"/>
        <dbReference type="ChEBI" id="CHEBI:78494"/>
        <dbReference type="ChEBI" id="CHEBI:133044"/>
        <dbReference type="EC" id="2.3.2.6"/>
    </reaction>
</comment>
<dbReference type="GO" id="GO:0008914">
    <property type="term" value="F:leucyl-tRNA--protein transferase activity"/>
    <property type="evidence" value="ECO:0007669"/>
    <property type="project" value="UniProtKB-UniRule"/>
</dbReference>
<dbReference type="Gene3D" id="3.40.630.70">
    <property type="entry name" value="Leucyl/phenylalanyl-tRNA-protein transferase, C-terminal domain"/>
    <property type="match status" value="1"/>
</dbReference>
<evidence type="ECO:0000256" key="2">
    <source>
        <dbReference type="ARBA" id="ARBA00022490"/>
    </source>
</evidence>
<organism evidence="16 17">
    <name type="scientific">Advenella kashmirensis</name>
    <dbReference type="NCBI Taxonomy" id="310575"/>
    <lineage>
        <taxon>Bacteria</taxon>
        <taxon>Pseudomonadati</taxon>
        <taxon>Pseudomonadota</taxon>
        <taxon>Betaproteobacteria</taxon>
        <taxon>Burkholderiales</taxon>
        <taxon>Alcaligenaceae</taxon>
    </lineage>
</organism>
<evidence type="ECO:0000256" key="9">
    <source>
        <dbReference type="ARBA" id="ARBA00061535"/>
    </source>
</evidence>
<dbReference type="InterPro" id="IPR016181">
    <property type="entry name" value="Acyl_CoA_acyltransferase"/>
</dbReference>
<keyword evidence="2 15" id="KW-0963">Cytoplasm</keyword>
<dbReference type="InterPro" id="IPR042203">
    <property type="entry name" value="Leu/Phe-tRNA_Trfase_C"/>
</dbReference>
<dbReference type="InterPro" id="IPR004616">
    <property type="entry name" value="Leu/Phe-tRNA_Trfase"/>
</dbReference>
<evidence type="ECO:0000256" key="12">
    <source>
        <dbReference type="ARBA" id="ARBA00077136"/>
    </source>
</evidence>
<evidence type="ECO:0000256" key="1">
    <source>
        <dbReference type="ARBA" id="ARBA00004496"/>
    </source>
</evidence>
<dbReference type="Pfam" id="PF03588">
    <property type="entry name" value="Leu_Phe_trans"/>
    <property type="match status" value="1"/>
</dbReference>
<protein>
    <recommendedName>
        <fullName evidence="11 15">Leucyl/phenylalanyl-tRNA--protein transferase</fullName>
        <ecNumber evidence="10 15">2.3.2.6</ecNumber>
    </recommendedName>
    <alternativeName>
        <fullName evidence="12 15">L/F-transferase</fullName>
    </alternativeName>
    <alternativeName>
        <fullName evidence="13 15">Leucyltransferase</fullName>
    </alternativeName>
    <alternativeName>
        <fullName evidence="14 15">Phenyalanyltransferase</fullName>
    </alternativeName>
</protein>
<evidence type="ECO:0000256" key="8">
    <source>
        <dbReference type="ARBA" id="ARBA00054043"/>
    </source>
</evidence>
<evidence type="ECO:0000256" key="11">
    <source>
        <dbReference type="ARBA" id="ARBA00074372"/>
    </source>
</evidence>
<sequence length="248" mass="27296">MITLPCLDNGEPFPPACQALKEPDGLLAFGGDLSTSRLLQAYRLGIFPWYSADQPVLWWSPSARMVLQCDAFRISPSLGKLLKRVARHERQQDAAIKVTTDTCFEAVMRACAAPRGVQAGTWITDEMIAAYTQLHRQGYAHSIETWQDGRLAGGLYGIGIGRMFYGESMFSTSSNTSKIALAWLVRFLKANQVTWIDCQQDTPHLASMGARPQPRAAFLRHVSEAVSQPAVLWPAGQMLGDGTIVPPM</sequence>
<evidence type="ECO:0000256" key="5">
    <source>
        <dbReference type="ARBA" id="ARBA00050607"/>
    </source>
</evidence>
<proteinExistence type="inferred from homology"/>
<dbReference type="PANTHER" id="PTHR30098:SF2">
    <property type="entry name" value="LEUCYL_PHENYLALANYL-TRNA--PROTEIN TRANSFERASE"/>
    <property type="match status" value="1"/>
</dbReference>
<dbReference type="GO" id="GO:0005737">
    <property type="term" value="C:cytoplasm"/>
    <property type="evidence" value="ECO:0007669"/>
    <property type="project" value="UniProtKB-SubCell"/>
</dbReference>
<comment type="subcellular location">
    <subcellularLocation>
        <location evidence="1 15">Cytoplasm</location>
    </subcellularLocation>
</comment>
<dbReference type="EC" id="2.3.2.6" evidence="10 15"/>
<evidence type="ECO:0000313" key="16">
    <source>
        <dbReference type="EMBL" id="HBP31692.1"/>
    </source>
</evidence>
<evidence type="ECO:0000256" key="7">
    <source>
        <dbReference type="ARBA" id="ARBA00051538"/>
    </source>
</evidence>
<evidence type="ECO:0000256" key="4">
    <source>
        <dbReference type="ARBA" id="ARBA00023315"/>
    </source>
</evidence>